<accession>A0AAV3RMC9</accession>
<protein>
    <submittedName>
        <fullName evidence="2">Uncharacterized protein</fullName>
    </submittedName>
</protein>
<dbReference type="Proteomes" id="UP001454036">
    <property type="component" value="Unassembled WGS sequence"/>
</dbReference>
<evidence type="ECO:0000256" key="1">
    <source>
        <dbReference type="SAM" id="MobiDB-lite"/>
    </source>
</evidence>
<proteinExistence type="predicted"/>
<dbReference type="AlphaFoldDB" id="A0AAV3RMC9"/>
<feature type="region of interest" description="Disordered" evidence="1">
    <location>
        <begin position="329"/>
        <end position="352"/>
    </location>
</feature>
<evidence type="ECO:0000313" key="2">
    <source>
        <dbReference type="EMBL" id="GAA0175847.1"/>
    </source>
</evidence>
<gene>
    <name evidence="2" type="ORF">LIER_28943</name>
</gene>
<dbReference type="EMBL" id="BAABME010009811">
    <property type="protein sequence ID" value="GAA0175847.1"/>
    <property type="molecule type" value="Genomic_DNA"/>
</dbReference>
<name>A0AAV3RMC9_LITER</name>
<organism evidence="2 3">
    <name type="scientific">Lithospermum erythrorhizon</name>
    <name type="common">Purple gromwell</name>
    <name type="synonym">Lithospermum officinale var. erythrorhizon</name>
    <dbReference type="NCBI Taxonomy" id="34254"/>
    <lineage>
        <taxon>Eukaryota</taxon>
        <taxon>Viridiplantae</taxon>
        <taxon>Streptophyta</taxon>
        <taxon>Embryophyta</taxon>
        <taxon>Tracheophyta</taxon>
        <taxon>Spermatophyta</taxon>
        <taxon>Magnoliopsida</taxon>
        <taxon>eudicotyledons</taxon>
        <taxon>Gunneridae</taxon>
        <taxon>Pentapetalae</taxon>
        <taxon>asterids</taxon>
        <taxon>lamiids</taxon>
        <taxon>Boraginales</taxon>
        <taxon>Boraginaceae</taxon>
        <taxon>Boraginoideae</taxon>
        <taxon>Lithospermeae</taxon>
        <taxon>Lithospermum</taxon>
    </lineage>
</organism>
<evidence type="ECO:0000313" key="3">
    <source>
        <dbReference type="Proteomes" id="UP001454036"/>
    </source>
</evidence>
<reference evidence="2 3" key="1">
    <citation type="submission" date="2024-01" db="EMBL/GenBank/DDBJ databases">
        <title>The complete chloroplast genome sequence of Lithospermum erythrorhizon: insights into the phylogenetic relationship among Boraginaceae species and the maternal lineages of purple gromwells.</title>
        <authorList>
            <person name="Okada T."/>
            <person name="Watanabe K."/>
        </authorList>
    </citation>
    <scope>NUCLEOTIDE SEQUENCE [LARGE SCALE GENOMIC DNA]</scope>
</reference>
<keyword evidence="3" id="KW-1185">Reference proteome</keyword>
<comment type="caution">
    <text evidence="2">The sequence shown here is derived from an EMBL/GenBank/DDBJ whole genome shotgun (WGS) entry which is preliminary data.</text>
</comment>
<sequence length="352" mass="38819">MSKGVPRIWTLKEEARGIPIPSAEDMYSVGKLRGALPQGENKLPWYTFCDDDELVAIVASKEPQLVDFDDMLIDRPSLFTRVPIVTKNKTRESMIPEATSTSPPTNIVPTPPINPLLKRMVTAAPTVPPPLKKAKKNAPPKKKILAHDSSKLSIPFPTPFQKVALEEKVRLSKEKSVHPDEGEASAQVPQLPKCIGLYLAKPFEVPNLEVTSESPRGACKFHFHLAKPLLSKGVAAQYTPLVDPYATFTQAMKHINQAVNGAFVLVRRADHLALDNNSLRYKVEGMNKTISFKNNLNKELDKECKDQKAKLEKEAKDDSAPLTLPLPKGAVLLEEGGETPNLPVEEDHPANP</sequence>